<keyword evidence="1" id="KW-0472">Membrane</keyword>
<evidence type="ECO:0000313" key="2">
    <source>
        <dbReference type="EMBL" id="SEK37827.1"/>
    </source>
</evidence>
<keyword evidence="1" id="KW-1133">Transmembrane helix</keyword>
<dbReference type="Proteomes" id="UP000186015">
    <property type="component" value="Unassembled WGS sequence"/>
</dbReference>
<protein>
    <submittedName>
        <fullName evidence="2">Uncharacterized protein</fullName>
    </submittedName>
</protein>
<sequence>MKINYNFKSNALTTINIFGVFIFLGFFAILSSIAKVPNLDEFLIVIIASGIIVVPIIWVSLIILFSNMPMEMVADEEKLNIKVLFRENAIRYSDIARINLDREFQKATTRGEHDGYYEKLIITDINNNEYVYCRKLDLDYDAIAKNPAYLASQFENSEFAKLQRYIEERIPIMNAEKI</sequence>
<organism evidence="2 3">
    <name type="scientific">Ruminococcus albus</name>
    <dbReference type="NCBI Taxonomy" id="1264"/>
    <lineage>
        <taxon>Bacteria</taxon>
        <taxon>Bacillati</taxon>
        <taxon>Bacillota</taxon>
        <taxon>Clostridia</taxon>
        <taxon>Eubacteriales</taxon>
        <taxon>Oscillospiraceae</taxon>
        <taxon>Ruminococcus</taxon>
    </lineage>
</organism>
<accession>A0A1H7GJX5</accession>
<feature type="transmembrane region" description="Helical" evidence="1">
    <location>
        <begin position="42"/>
        <end position="65"/>
    </location>
</feature>
<reference evidence="2 3" key="1">
    <citation type="submission" date="2016-10" db="EMBL/GenBank/DDBJ databases">
        <authorList>
            <person name="de Groot N.N."/>
        </authorList>
    </citation>
    <scope>NUCLEOTIDE SEQUENCE [LARGE SCALE GENOMIC DNA]</scope>
    <source>
        <strain evidence="2 3">KH2T6</strain>
    </source>
</reference>
<feature type="transmembrane region" description="Helical" evidence="1">
    <location>
        <begin position="12"/>
        <end position="30"/>
    </location>
</feature>
<gene>
    <name evidence="2" type="ORF">SAMN05216469_102120</name>
</gene>
<keyword evidence="1" id="KW-0812">Transmembrane</keyword>
<evidence type="ECO:0000313" key="3">
    <source>
        <dbReference type="Proteomes" id="UP000186015"/>
    </source>
</evidence>
<dbReference type="EMBL" id="FOAT01000002">
    <property type="protein sequence ID" value="SEK37827.1"/>
    <property type="molecule type" value="Genomic_DNA"/>
</dbReference>
<evidence type="ECO:0000256" key="1">
    <source>
        <dbReference type="SAM" id="Phobius"/>
    </source>
</evidence>
<dbReference type="AlphaFoldDB" id="A0A1H7GJX5"/>
<proteinExistence type="predicted"/>
<dbReference type="OrthoDB" id="1829874at2"/>
<name>A0A1H7GJX5_RUMAL</name>